<dbReference type="AlphaFoldDB" id="A0A9P8HYS9"/>
<dbReference type="PANTHER" id="PTHR44591:SF19">
    <property type="entry name" value="TWO-COMPONENT RESPONSE REGULATOR-RELATED"/>
    <property type="match status" value="1"/>
</dbReference>
<evidence type="ECO:0000259" key="5">
    <source>
        <dbReference type="PROSITE" id="PS50110"/>
    </source>
</evidence>
<reference evidence="6" key="1">
    <citation type="submission" date="2021-03" db="EMBL/GenBank/DDBJ databases">
        <title>Comparative genomics and phylogenomic investigation of the class Geoglossomycetes provide insights into ecological specialization and systematics.</title>
        <authorList>
            <person name="Melie T."/>
            <person name="Pirro S."/>
            <person name="Miller A.N."/>
            <person name="Quandt A."/>
        </authorList>
    </citation>
    <scope>NUCLEOTIDE SEQUENCE</scope>
    <source>
        <strain evidence="6">CAQ_001_2017</strain>
    </source>
</reference>
<evidence type="ECO:0000256" key="4">
    <source>
        <dbReference type="PROSITE-ProRule" id="PRU00169"/>
    </source>
</evidence>
<evidence type="ECO:0000313" key="7">
    <source>
        <dbReference type="Proteomes" id="UP000750711"/>
    </source>
</evidence>
<evidence type="ECO:0000313" key="6">
    <source>
        <dbReference type="EMBL" id="KAH0533573.1"/>
    </source>
</evidence>
<dbReference type="EMBL" id="JAGHQM010004798">
    <property type="protein sequence ID" value="KAH0533573.1"/>
    <property type="molecule type" value="Genomic_DNA"/>
</dbReference>
<dbReference type="Proteomes" id="UP000750711">
    <property type="component" value="Unassembled WGS sequence"/>
</dbReference>
<feature type="modified residue" description="4-aspartylphosphate" evidence="4">
    <location>
        <position position="32"/>
    </location>
</feature>
<feature type="domain" description="Response regulatory" evidence="5">
    <location>
        <begin position="1"/>
        <end position="98"/>
    </location>
</feature>
<name>A0A9P8HYS9_9PEZI</name>
<dbReference type="GO" id="GO:0000160">
    <property type="term" value="P:phosphorelay signal transduction system"/>
    <property type="evidence" value="ECO:0007669"/>
    <property type="project" value="InterPro"/>
</dbReference>
<dbReference type="PANTHER" id="PTHR44591">
    <property type="entry name" value="STRESS RESPONSE REGULATOR PROTEIN 1"/>
    <property type="match status" value="1"/>
</dbReference>
<sequence>MRGEGYKILVADSGKQGLELLATHPVGVIISDQRMPEMTGVEFLRRVKRLYPDTVRIVLSGYTDLKSITDAINEGSIYRFLTKPWEDEHLLSNVREAFQRYELRRENSRLGLELKQANEELSAIN</sequence>
<protein>
    <recommendedName>
        <fullName evidence="3">Stress response regulator protein 1</fullName>
    </recommendedName>
</protein>
<organism evidence="6 7">
    <name type="scientific">Trichoglossum hirsutum</name>
    <dbReference type="NCBI Taxonomy" id="265104"/>
    <lineage>
        <taxon>Eukaryota</taxon>
        <taxon>Fungi</taxon>
        <taxon>Dikarya</taxon>
        <taxon>Ascomycota</taxon>
        <taxon>Pezizomycotina</taxon>
        <taxon>Geoglossomycetes</taxon>
        <taxon>Geoglossales</taxon>
        <taxon>Geoglossaceae</taxon>
        <taxon>Trichoglossum</taxon>
    </lineage>
</organism>
<dbReference type="CDD" id="cd17569">
    <property type="entry name" value="REC_HupR-like"/>
    <property type="match status" value="1"/>
</dbReference>
<dbReference type="InterPro" id="IPR050595">
    <property type="entry name" value="Bact_response_regulator"/>
</dbReference>
<comment type="caution">
    <text evidence="6">The sequence shown here is derived from an EMBL/GenBank/DDBJ whole genome shotgun (WGS) entry which is preliminary data.</text>
</comment>
<keyword evidence="7" id="KW-1185">Reference proteome</keyword>
<feature type="non-terminal residue" evidence="6">
    <location>
        <position position="125"/>
    </location>
</feature>
<accession>A0A9P8HYS9</accession>
<evidence type="ECO:0000256" key="1">
    <source>
        <dbReference type="ARBA" id="ARBA00022553"/>
    </source>
</evidence>
<gene>
    <name evidence="6" type="ORF">GP486_008988</name>
</gene>
<evidence type="ECO:0000256" key="3">
    <source>
        <dbReference type="ARBA" id="ARBA00040436"/>
    </source>
</evidence>
<dbReference type="Gene3D" id="3.40.50.2300">
    <property type="match status" value="1"/>
</dbReference>
<keyword evidence="1 4" id="KW-0597">Phosphoprotein</keyword>
<comment type="function">
    <text evidence="2">Required for stress adaptation, morphogenesis and virulence.</text>
</comment>
<dbReference type="SMART" id="SM00448">
    <property type="entry name" value="REC"/>
    <property type="match status" value="1"/>
</dbReference>
<dbReference type="SUPFAM" id="SSF52172">
    <property type="entry name" value="CheY-like"/>
    <property type="match status" value="1"/>
</dbReference>
<dbReference type="PROSITE" id="PS50110">
    <property type="entry name" value="RESPONSE_REGULATORY"/>
    <property type="match status" value="1"/>
</dbReference>
<dbReference type="InterPro" id="IPR011006">
    <property type="entry name" value="CheY-like_superfamily"/>
</dbReference>
<evidence type="ECO:0000256" key="2">
    <source>
        <dbReference type="ARBA" id="ARBA00037668"/>
    </source>
</evidence>
<dbReference type="InterPro" id="IPR001789">
    <property type="entry name" value="Sig_transdc_resp-reg_receiver"/>
</dbReference>
<proteinExistence type="predicted"/>
<dbReference type="Pfam" id="PF00072">
    <property type="entry name" value="Response_reg"/>
    <property type="match status" value="1"/>
</dbReference>